<dbReference type="GO" id="GO:0000082">
    <property type="term" value="P:G1/S transition of mitotic cell cycle"/>
    <property type="evidence" value="ECO:0007669"/>
    <property type="project" value="TreeGrafter"/>
</dbReference>
<evidence type="ECO:0000256" key="8">
    <source>
        <dbReference type="ARBA" id="ARBA00023157"/>
    </source>
</evidence>
<feature type="transmembrane region" description="Helical" evidence="12">
    <location>
        <begin position="48"/>
        <end position="74"/>
    </location>
</feature>
<dbReference type="InterPro" id="IPR017452">
    <property type="entry name" value="GPCR_Rhodpsn_7TM"/>
</dbReference>
<dbReference type="SUPFAM" id="SSF81321">
    <property type="entry name" value="Family A G protein-coupled receptor-like"/>
    <property type="match status" value="1"/>
</dbReference>
<dbReference type="Proteomes" id="UP000694406">
    <property type="component" value="Unplaced"/>
</dbReference>
<evidence type="ECO:0000259" key="13">
    <source>
        <dbReference type="PROSITE" id="PS50262"/>
    </source>
</evidence>
<feature type="transmembrane region" description="Helical" evidence="12">
    <location>
        <begin position="296"/>
        <end position="316"/>
    </location>
</feature>
<dbReference type="PANTHER" id="PTHR24234:SF7">
    <property type="entry name" value="G-PROTEIN COUPLED RECEPTOR 132-RELATED"/>
    <property type="match status" value="1"/>
</dbReference>
<evidence type="ECO:0000256" key="4">
    <source>
        <dbReference type="ARBA" id="ARBA00022692"/>
    </source>
</evidence>
<feature type="transmembrane region" description="Helical" evidence="12">
    <location>
        <begin position="81"/>
        <end position="102"/>
    </location>
</feature>
<dbReference type="Gene3D" id="1.20.1070.10">
    <property type="entry name" value="Rhodopsin 7-helix transmembrane proteins"/>
    <property type="match status" value="1"/>
</dbReference>
<evidence type="ECO:0000256" key="11">
    <source>
        <dbReference type="ARBA" id="ARBA00023224"/>
    </source>
</evidence>
<accession>A0A8C5WWJ3</accession>
<dbReference type="PROSITE" id="PS50262">
    <property type="entry name" value="G_PROTEIN_RECEP_F1_2"/>
    <property type="match status" value="1"/>
</dbReference>
<proteinExistence type="inferred from homology"/>
<evidence type="ECO:0000256" key="6">
    <source>
        <dbReference type="ARBA" id="ARBA00023040"/>
    </source>
</evidence>
<evidence type="ECO:0000256" key="2">
    <source>
        <dbReference type="ARBA" id="ARBA00010663"/>
    </source>
</evidence>
<protein>
    <recommendedName>
        <fullName evidence="13">G-protein coupled receptors family 1 profile domain-containing protein</fullName>
    </recommendedName>
</protein>
<evidence type="ECO:0000256" key="3">
    <source>
        <dbReference type="ARBA" id="ARBA00022475"/>
    </source>
</evidence>
<evidence type="ECO:0000256" key="1">
    <source>
        <dbReference type="ARBA" id="ARBA00004651"/>
    </source>
</evidence>
<keyword evidence="6" id="KW-0297">G-protein coupled receptor</keyword>
<evidence type="ECO:0000256" key="7">
    <source>
        <dbReference type="ARBA" id="ARBA00023136"/>
    </source>
</evidence>
<keyword evidence="3" id="KW-1003">Cell membrane</keyword>
<keyword evidence="15" id="KW-1185">Reference proteome</keyword>
<comment type="similarity">
    <text evidence="2">Belongs to the G-protein coupled receptor 1 family.</text>
</comment>
<keyword evidence="10" id="KW-0325">Glycoprotein</keyword>
<reference evidence="14" key="1">
    <citation type="submission" date="2025-08" db="UniProtKB">
        <authorList>
            <consortium name="Ensembl"/>
        </authorList>
    </citation>
    <scope>IDENTIFICATION</scope>
</reference>
<dbReference type="GeneTree" id="ENSGT00950000183136"/>
<keyword evidence="9" id="KW-0675">Receptor</keyword>
<feature type="domain" description="G-protein coupled receptors family 1 profile" evidence="13">
    <location>
        <begin position="61"/>
        <end position="313"/>
    </location>
</feature>
<feature type="transmembrane region" description="Helical" evidence="12">
    <location>
        <begin position="122"/>
        <end position="143"/>
    </location>
</feature>
<dbReference type="PANTHER" id="PTHR24234">
    <property type="entry name" value="LYSOPHOSPHATIDIC ACID RECEPTOR 5/SPHINGOSYLPHOSPHORYLCHOLINE RECEPTOR"/>
    <property type="match status" value="1"/>
</dbReference>
<reference evidence="14" key="2">
    <citation type="submission" date="2025-09" db="UniProtKB">
        <authorList>
            <consortium name="Ensembl"/>
        </authorList>
    </citation>
    <scope>IDENTIFICATION</scope>
</reference>
<evidence type="ECO:0000256" key="12">
    <source>
        <dbReference type="SAM" id="Phobius"/>
    </source>
</evidence>
<feature type="transmembrane region" description="Helical" evidence="12">
    <location>
        <begin position="251"/>
        <end position="276"/>
    </location>
</feature>
<dbReference type="InterPro" id="IPR000276">
    <property type="entry name" value="GPCR_Rhodpsn"/>
</dbReference>
<evidence type="ECO:0000256" key="9">
    <source>
        <dbReference type="ARBA" id="ARBA00023170"/>
    </source>
</evidence>
<dbReference type="GO" id="GO:0005886">
    <property type="term" value="C:plasma membrane"/>
    <property type="evidence" value="ECO:0007669"/>
    <property type="project" value="UniProtKB-SubCell"/>
</dbReference>
<comment type="subcellular location">
    <subcellularLocation>
        <location evidence="1">Cell membrane</location>
        <topology evidence="1">Multi-pass membrane protein</topology>
    </subcellularLocation>
</comment>
<dbReference type="AlphaFoldDB" id="A0A8C5WWJ3"/>
<dbReference type="InterPro" id="IPR005388">
    <property type="entry name" value="G2A_lysphc_rcpt"/>
</dbReference>
<keyword evidence="4 12" id="KW-0812">Transmembrane</keyword>
<evidence type="ECO:0000313" key="14">
    <source>
        <dbReference type="Ensembl" id="ENSLLTP00000018849.1"/>
    </source>
</evidence>
<organism evidence="14 15">
    <name type="scientific">Laticauda laticaudata</name>
    <name type="common">Blue-ringed sea krait</name>
    <name type="synonym">Blue-lipped sea krait</name>
    <dbReference type="NCBI Taxonomy" id="8630"/>
    <lineage>
        <taxon>Eukaryota</taxon>
        <taxon>Metazoa</taxon>
        <taxon>Chordata</taxon>
        <taxon>Craniata</taxon>
        <taxon>Vertebrata</taxon>
        <taxon>Euteleostomi</taxon>
        <taxon>Lepidosauria</taxon>
        <taxon>Squamata</taxon>
        <taxon>Bifurcata</taxon>
        <taxon>Unidentata</taxon>
        <taxon>Episquamata</taxon>
        <taxon>Toxicofera</taxon>
        <taxon>Serpentes</taxon>
        <taxon>Colubroidea</taxon>
        <taxon>Elapidae</taxon>
        <taxon>Laticaudinae</taxon>
        <taxon>Laticauda</taxon>
    </lineage>
</organism>
<evidence type="ECO:0000256" key="10">
    <source>
        <dbReference type="ARBA" id="ARBA00023180"/>
    </source>
</evidence>
<dbReference type="Pfam" id="PF00001">
    <property type="entry name" value="7tm_1"/>
    <property type="match status" value="1"/>
</dbReference>
<dbReference type="FunFam" id="1.20.1070.10:FF:000065">
    <property type="entry name" value="G-protein coupled receptor 4"/>
    <property type="match status" value="1"/>
</dbReference>
<dbReference type="GO" id="GO:0004930">
    <property type="term" value="F:G protein-coupled receptor activity"/>
    <property type="evidence" value="ECO:0007669"/>
    <property type="project" value="UniProtKB-KW"/>
</dbReference>
<feature type="transmembrane region" description="Helical" evidence="12">
    <location>
        <begin position="209"/>
        <end position="230"/>
    </location>
</feature>
<keyword evidence="11" id="KW-0807">Transducer</keyword>
<dbReference type="PRINTS" id="PR00237">
    <property type="entry name" value="GPCRRHODOPSN"/>
</dbReference>
<evidence type="ECO:0000256" key="5">
    <source>
        <dbReference type="ARBA" id="ARBA00022989"/>
    </source>
</evidence>
<keyword evidence="5 12" id="KW-1133">Transmembrane helix</keyword>
<dbReference type="PRINTS" id="PR01563">
    <property type="entry name" value="G2ARECEPTOR"/>
</dbReference>
<evidence type="ECO:0000313" key="15">
    <source>
        <dbReference type="Proteomes" id="UP000694406"/>
    </source>
</evidence>
<dbReference type="Ensembl" id="ENSLLTT00000019548.1">
    <property type="protein sequence ID" value="ENSLLTP00000018849.1"/>
    <property type="gene ID" value="ENSLLTG00000014224.1"/>
</dbReference>
<dbReference type="GO" id="GO:0010972">
    <property type="term" value="P:negative regulation of G2/M transition of mitotic cell cycle"/>
    <property type="evidence" value="ECO:0007669"/>
    <property type="project" value="TreeGrafter"/>
</dbReference>
<keyword evidence="7 12" id="KW-0472">Membrane</keyword>
<feature type="transmembrane region" description="Helical" evidence="12">
    <location>
        <begin position="163"/>
        <end position="183"/>
    </location>
</feature>
<sequence length="340" mass="38710">MPVLVVAIKRRGKEGNLEQKHMWNDLMGISSMCNSTDLPFEESRELLIVVYSLIFAIGLPANCLTASVTLVQIYKKNITAIYLFGLSLCNIMYLSTLPLWIIYVKNDHRWNMGTPSCLVTGYIFFCNIYISILLLCCISIDHYKAVVRALESRGKCFRSQRTATMVTVAFFGTIAVIYCPVFFNKNIQEESTATCFETPLNVNLALYNISRFFLGFLIPLGVLLFTNYRIFQSIKTSCSLNPDQKAKVRNVAIAIISVFVLCFAPYHFVLLVRAIIFFQYRDKVCTFEKNIYTTSVIFLCFSTAKSIADPFIYVLAGENVRREMYRTCRGCGIHSTDESQ</sequence>
<keyword evidence="8" id="KW-1015">Disulfide bond</keyword>
<name>A0A8C5WWJ3_LATLA</name>